<evidence type="ECO:0000256" key="7">
    <source>
        <dbReference type="ARBA" id="ARBA00022692"/>
    </source>
</evidence>
<dbReference type="EMBL" id="LDZF01000012">
    <property type="protein sequence ID" value="KMK13270.1"/>
    <property type="molecule type" value="Genomic_DNA"/>
</dbReference>
<protein>
    <recommendedName>
        <fullName evidence="12">Probable 4-amino-4-deoxy-L-arabinose-phosphoundecaprenol flippase subunit ArnE</fullName>
        <shortName evidence="12">L-Ara4N-phosphoundecaprenol flippase subunit ArnE</shortName>
    </recommendedName>
    <alternativeName>
        <fullName evidence="12">Undecaprenyl phosphate-aminoarabinose flippase subunit ArnE</fullName>
    </alternativeName>
</protein>
<accession>A0A089PNJ7</accession>
<keyword evidence="5 12" id="KW-0997">Cell inner membrane</keyword>
<evidence type="ECO:0000313" key="14">
    <source>
        <dbReference type="EMBL" id="KMK13270.1"/>
    </source>
</evidence>
<dbReference type="KEGG" id="pge:LG71_17150"/>
<dbReference type="eggNOG" id="COG2076">
    <property type="taxonomic scope" value="Bacteria"/>
</dbReference>
<dbReference type="Proteomes" id="UP000036196">
    <property type="component" value="Unassembled WGS sequence"/>
</dbReference>
<dbReference type="NCBIfam" id="NF011625">
    <property type="entry name" value="PRK15051.1"/>
    <property type="match status" value="1"/>
</dbReference>
<comment type="function">
    <text evidence="12">Translocates 4-amino-4-deoxy-L-arabinose-phosphoundecaprenol (alpha-L-Ara4N-phosphoundecaprenol) from the cytoplasmic to the periplasmic side of the inner membrane.</text>
</comment>
<dbReference type="UniPathway" id="UPA00030"/>
<evidence type="ECO:0000256" key="8">
    <source>
        <dbReference type="ARBA" id="ARBA00022985"/>
    </source>
</evidence>
<evidence type="ECO:0000256" key="4">
    <source>
        <dbReference type="ARBA" id="ARBA00022516"/>
    </source>
</evidence>
<keyword evidence="10 12" id="KW-0443">Lipid metabolism</keyword>
<keyword evidence="6 12" id="KW-0441">Lipid A biosynthesis</keyword>
<dbReference type="InterPro" id="IPR037185">
    <property type="entry name" value="EmrE-like"/>
</dbReference>
<gene>
    <name evidence="12" type="primary">arnE</name>
    <name evidence="14" type="ORF">ABW06_13295</name>
</gene>
<evidence type="ECO:0000256" key="2">
    <source>
        <dbReference type="ARBA" id="ARBA00022448"/>
    </source>
</evidence>
<keyword evidence="15" id="KW-1185">Reference proteome</keyword>
<dbReference type="HAMAP" id="MF_01869">
    <property type="entry name" value="Flippase_ArnE"/>
    <property type="match status" value="1"/>
</dbReference>
<dbReference type="OrthoDB" id="6058674at2"/>
<dbReference type="GO" id="GO:0005886">
    <property type="term" value="C:plasma membrane"/>
    <property type="evidence" value="ECO:0007669"/>
    <property type="project" value="UniProtKB-SubCell"/>
</dbReference>
<keyword evidence="2 12" id="KW-0813">Transport</keyword>
<evidence type="ECO:0000256" key="5">
    <source>
        <dbReference type="ARBA" id="ARBA00022519"/>
    </source>
</evidence>
<dbReference type="GO" id="GO:0009245">
    <property type="term" value="P:lipid A biosynthetic process"/>
    <property type="evidence" value="ECO:0007669"/>
    <property type="project" value="UniProtKB-UniRule"/>
</dbReference>
<name>A0A089PNJ7_PLUGE</name>
<dbReference type="InterPro" id="IPR000390">
    <property type="entry name" value="Small_drug/metabolite_transptr"/>
</dbReference>
<dbReference type="PANTHER" id="PTHR30561">
    <property type="entry name" value="SMR FAMILY PROTON-DEPENDENT DRUG EFFLUX TRANSPORTER SUGE"/>
    <property type="match status" value="1"/>
</dbReference>
<keyword evidence="8 12" id="KW-0448">Lipopolysaccharide biosynthesis</keyword>
<sequence>MNIALIVLASLLSCCGQLCQKQAAQRAGRRHLILWLGLSALLLGAGMLVWLQVLRHVDVSVAYPMLSLNFIFITLAARGIWKEPISARHWLGVVLIIIGIIALGRYA</sequence>
<dbReference type="AlphaFoldDB" id="A0A089PNJ7"/>
<keyword evidence="9 12" id="KW-1133">Transmembrane helix</keyword>
<evidence type="ECO:0000256" key="10">
    <source>
        <dbReference type="ARBA" id="ARBA00023098"/>
    </source>
</evidence>
<keyword evidence="11 12" id="KW-0472">Membrane</keyword>
<comment type="similarity">
    <text evidence="12">Belongs to the ArnE family.</text>
</comment>
<dbReference type="InterPro" id="IPR022883">
    <property type="entry name" value="Flippase_ArnE"/>
</dbReference>
<feature type="transmembrane region" description="Helical" evidence="12">
    <location>
        <begin position="61"/>
        <end position="81"/>
    </location>
</feature>
<organism evidence="14 15">
    <name type="scientific">Pluralibacter gergoviae</name>
    <name type="common">Enterobacter gergoviae</name>
    <dbReference type="NCBI Taxonomy" id="61647"/>
    <lineage>
        <taxon>Bacteria</taxon>
        <taxon>Pseudomonadati</taxon>
        <taxon>Pseudomonadota</taxon>
        <taxon>Gammaproteobacteria</taxon>
        <taxon>Enterobacterales</taxon>
        <taxon>Enterobacteriaceae</taxon>
        <taxon>Pluralibacter</taxon>
    </lineage>
</organism>
<dbReference type="Pfam" id="PF00892">
    <property type="entry name" value="EamA"/>
    <property type="match status" value="1"/>
</dbReference>
<evidence type="ECO:0000256" key="9">
    <source>
        <dbReference type="ARBA" id="ARBA00022989"/>
    </source>
</evidence>
<comment type="subcellular location">
    <subcellularLocation>
        <location evidence="12">Cell inner membrane</location>
        <topology evidence="12">Multi-pass membrane protein</topology>
    </subcellularLocation>
    <subcellularLocation>
        <location evidence="1">Cell membrane</location>
        <topology evidence="1">Multi-pass membrane protein</topology>
    </subcellularLocation>
</comment>
<dbReference type="Gene3D" id="1.10.3730.20">
    <property type="match status" value="1"/>
</dbReference>
<dbReference type="GO" id="GO:0009103">
    <property type="term" value="P:lipopolysaccharide biosynthetic process"/>
    <property type="evidence" value="ECO:0007669"/>
    <property type="project" value="UniProtKB-UniRule"/>
</dbReference>
<evidence type="ECO:0000256" key="12">
    <source>
        <dbReference type="HAMAP-Rule" id="MF_01869"/>
    </source>
</evidence>
<keyword evidence="4 12" id="KW-0444">Lipid biosynthesis</keyword>
<dbReference type="STRING" id="61647.LG71_17150"/>
<keyword evidence="7 12" id="KW-0812">Transmembrane</keyword>
<feature type="domain" description="EamA" evidence="13">
    <location>
        <begin position="6"/>
        <end position="103"/>
    </location>
</feature>
<proteinExistence type="inferred from homology"/>
<dbReference type="SUPFAM" id="SSF103481">
    <property type="entry name" value="Multidrug resistance efflux transporter EmrE"/>
    <property type="match status" value="1"/>
</dbReference>
<dbReference type="PANTHER" id="PTHR30561:SF23">
    <property type="entry name" value="4-AMINO-4-DEOXY-L-ARABINOSE-PHOSPHOUNDECAPRENOL FLIPPASE SUBUNIT ARNE-RELATED"/>
    <property type="match status" value="1"/>
</dbReference>
<evidence type="ECO:0000256" key="6">
    <source>
        <dbReference type="ARBA" id="ARBA00022556"/>
    </source>
</evidence>
<dbReference type="InterPro" id="IPR000620">
    <property type="entry name" value="EamA_dom"/>
</dbReference>
<evidence type="ECO:0000256" key="11">
    <source>
        <dbReference type="ARBA" id="ARBA00023136"/>
    </source>
</evidence>
<dbReference type="RefSeq" id="WP_043084049.1">
    <property type="nucleotide sequence ID" value="NZ_CP009450.1"/>
</dbReference>
<feature type="transmembrane region" description="Helical" evidence="12">
    <location>
        <begin position="32"/>
        <end position="54"/>
    </location>
</feature>
<evidence type="ECO:0000256" key="1">
    <source>
        <dbReference type="ARBA" id="ARBA00004651"/>
    </source>
</evidence>
<dbReference type="GO" id="GO:1901505">
    <property type="term" value="F:carbohydrate derivative transmembrane transporter activity"/>
    <property type="evidence" value="ECO:0007669"/>
    <property type="project" value="InterPro"/>
</dbReference>
<evidence type="ECO:0000259" key="13">
    <source>
        <dbReference type="Pfam" id="PF00892"/>
    </source>
</evidence>
<reference evidence="14 15" key="1">
    <citation type="submission" date="2015-05" db="EMBL/GenBank/DDBJ databases">
        <title>Genome sequences of Pluralibacter gergoviae.</title>
        <authorList>
            <person name="Greninger A.L."/>
            <person name="Miller S."/>
        </authorList>
    </citation>
    <scope>NUCLEOTIDE SEQUENCE [LARGE SCALE GENOMIC DNA]</scope>
    <source>
        <strain evidence="14 15">JS81F13</strain>
    </source>
</reference>
<comment type="subunit">
    <text evidence="12">Heterodimer of ArnE and ArnF.</text>
</comment>
<dbReference type="PATRIC" id="fig|61647.15.peg.817"/>
<feature type="transmembrane region" description="Helical" evidence="12">
    <location>
        <begin position="87"/>
        <end position="106"/>
    </location>
</feature>
<comment type="caution">
    <text evidence="14">The sequence shown here is derived from an EMBL/GenBank/DDBJ whole genome shotgun (WGS) entry which is preliminary data.</text>
</comment>
<comment type="pathway">
    <text evidence="12">Bacterial outer membrane biogenesis; lipopolysaccharide biosynthesis.</text>
</comment>
<dbReference type="FunFam" id="1.10.3730.20:FF:000002">
    <property type="entry name" value="Probable 4-amino-4-deoxy-L-arabinose-phosphoundecaprenol flippase subunit ArnE"/>
    <property type="match status" value="1"/>
</dbReference>
<keyword evidence="3 12" id="KW-1003">Cell membrane</keyword>
<evidence type="ECO:0000256" key="3">
    <source>
        <dbReference type="ARBA" id="ARBA00022475"/>
    </source>
</evidence>
<evidence type="ECO:0000313" key="15">
    <source>
        <dbReference type="Proteomes" id="UP000036196"/>
    </source>
</evidence>